<feature type="transmembrane region" description="Helical" evidence="7">
    <location>
        <begin position="145"/>
        <end position="165"/>
    </location>
</feature>
<sequence>MRGIDAGYGRCESCGQLLRFPPPFRGARTALCPRCGSTVHLRRPASIQNTWALVLASIVFYIPANLLPMMHVHTFAGSSSDTIMSGIIYFLESGSYLIGIVIFIASIFVPTVKIFILIYLLLSIQRGWHHDPIRRQKLYLFTEIIGRWSMVDVFVVSIMIALVHFRGLSEIRTGLGALFFLLVVISTMLAAMTFDPRLIWDQIEFKASSRDLLKRDSASIQYDAPSKKDLHG</sequence>
<dbReference type="GO" id="GO:0005886">
    <property type="term" value="C:plasma membrane"/>
    <property type="evidence" value="ECO:0007669"/>
    <property type="project" value="UniProtKB-SubCell"/>
</dbReference>
<dbReference type="RefSeq" id="WP_013554553.1">
    <property type="nucleotide sequence ID" value="NC_014935.1"/>
</dbReference>
<dbReference type="EMBL" id="CP002452">
    <property type="protein sequence ID" value="ADV46865.1"/>
    <property type="molecule type" value="Genomic_DNA"/>
</dbReference>
<keyword evidence="5 7" id="KW-1133">Transmembrane helix</keyword>
<evidence type="ECO:0000256" key="5">
    <source>
        <dbReference type="ARBA" id="ARBA00022989"/>
    </source>
</evidence>
<evidence type="ECO:0000256" key="4">
    <source>
        <dbReference type="ARBA" id="ARBA00022692"/>
    </source>
</evidence>
<dbReference type="STRING" id="749222.Nitsa_1617"/>
<evidence type="ECO:0000313" key="9">
    <source>
        <dbReference type="Proteomes" id="UP000008633"/>
    </source>
</evidence>
<dbReference type="InterPro" id="IPR007498">
    <property type="entry name" value="PqiA-like"/>
</dbReference>
<dbReference type="PANTHER" id="PTHR30462">
    <property type="entry name" value="INTERMEMBRANE TRANSPORT PROTEIN PQIB-RELATED"/>
    <property type="match status" value="1"/>
</dbReference>
<reference evidence="8 9" key="1">
    <citation type="journal article" date="2011" name="Stand. Genomic Sci.">
        <title>Complete genome sequence of Nitratifractor salsuginis type strain (E9I37-1).</title>
        <authorList>
            <person name="Anderson I."/>
            <person name="Sikorski J."/>
            <person name="Zeytun A."/>
            <person name="Nolan M."/>
            <person name="Lapidus A."/>
            <person name="Lucas S."/>
            <person name="Hammon N."/>
            <person name="Deshpande S."/>
            <person name="Cheng J.F."/>
            <person name="Tapia R."/>
            <person name="Han C."/>
            <person name="Goodwin L."/>
            <person name="Pitluck S."/>
            <person name="Liolios K."/>
            <person name="Pagani I."/>
            <person name="Ivanova N."/>
            <person name="Huntemann M."/>
            <person name="Mavromatis K."/>
            <person name="Ovchinikova G."/>
            <person name="Pati A."/>
            <person name="Chen A."/>
            <person name="Palaniappan K."/>
            <person name="Land M."/>
            <person name="Hauser L."/>
            <person name="Brambilla E.M."/>
            <person name="Ngatchou-Djao O.D."/>
            <person name="Rohde M."/>
            <person name="Tindall B.J."/>
            <person name="Goker M."/>
            <person name="Detter J.C."/>
            <person name="Woyke T."/>
            <person name="Bristow J."/>
            <person name="Eisen J.A."/>
            <person name="Markowitz V."/>
            <person name="Hugenholtz P."/>
            <person name="Klenk H.P."/>
            <person name="Kyrpides N.C."/>
        </authorList>
    </citation>
    <scope>NUCLEOTIDE SEQUENCE [LARGE SCALE GENOMIC DNA]</scope>
    <source>
        <strain evidence="9">DSM 16511 / JCM 12458 / E9I37-1</strain>
    </source>
</reference>
<dbReference type="Pfam" id="PF04403">
    <property type="entry name" value="PqiA"/>
    <property type="match status" value="1"/>
</dbReference>
<evidence type="ECO:0000313" key="8">
    <source>
        <dbReference type="EMBL" id="ADV46865.1"/>
    </source>
</evidence>
<dbReference type="AlphaFoldDB" id="E6X0T3"/>
<dbReference type="HOGENOM" id="CLU_041903_2_0_7"/>
<keyword evidence="2" id="KW-1003">Cell membrane</keyword>
<gene>
    <name evidence="8" type="ordered locus">Nitsa_1617</name>
</gene>
<feature type="transmembrane region" description="Helical" evidence="7">
    <location>
        <begin position="51"/>
        <end position="76"/>
    </location>
</feature>
<feature type="transmembrane region" description="Helical" evidence="7">
    <location>
        <begin position="96"/>
        <end position="124"/>
    </location>
</feature>
<dbReference type="Proteomes" id="UP000008633">
    <property type="component" value="Chromosome"/>
</dbReference>
<comment type="subcellular location">
    <subcellularLocation>
        <location evidence="1">Cell inner membrane</location>
    </subcellularLocation>
</comment>
<dbReference type="OrthoDB" id="9800207at2"/>
<feature type="transmembrane region" description="Helical" evidence="7">
    <location>
        <begin position="171"/>
        <end position="194"/>
    </location>
</feature>
<dbReference type="KEGG" id="nsa:Nitsa_1617"/>
<organism evidence="8 9">
    <name type="scientific">Nitratifractor salsuginis (strain DSM 16511 / JCM 12458 / E9I37-1)</name>
    <dbReference type="NCBI Taxonomy" id="749222"/>
    <lineage>
        <taxon>Bacteria</taxon>
        <taxon>Pseudomonadati</taxon>
        <taxon>Campylobacterota</taxon>
        <taxon>Epsilonproteobacteria</taxon>
        <taxon>Campylobacterales</taxon>
        <taxon>Sulfurovaceae</taxon>
        <taxon>Nitratifractor</taxon>
    </lineage>
</organism>
<evidence type="ECO:0000256" key="6">
    <source>
        <dbReference type="ARBA" id="ARBA00023136"/>
    </source>
</evidence>
<dbReference type="InterPro" id="IPR051800">
    <property type="entry name" value="PqiA-PqiB_transport"/>
</dbReference>
<keyword evidence="3" id="KW-0997">Cell inner membrane</keyword>
<dbReference type="eggNOG" id="COG2995">
    <property type="taxonomic scope" value="Bacteria"/>
</dbReference>
<keyword evidence="4 7" id="KW-0812">Transmembrane</keyword>
<evidence type="ECO:0000256" key="7">
    <source>
        <dbReference type="SAM" id="Phobius"/>
    </source>
</evidence>
<accession>E6X0T3</accession>
<evidence type="ECO:0000256" key="2">
    <source>
        <dbReference type="ARBA" id="ARBA00022475"/>
    </source>
</evidence>
<dbReference type="PANTHER" id="PTHR30462:SF3">
    <property type="entry name" value="INTERMEMBRANE TRANSPORT PROTEIN PQIA"/>
    <property type="match status" value="1"/>
</dbReference>
<protein>
    <submittedName>
        <fullName evidence="8">Paraquat-inducible protein A</fullName>
    </submittedName>
</protein>
<reference evidence="9" key="2">
    <citation type="submission" date="2011-01" db="EMBL/GenBank/DDBJ databases">
        <title>The complete genome of Nitratifractor salsuginis DSM 16511.</title>
        <authorList>
            <consortium name="US DOE Joint Genome Institute (JGI-PGF)"/>
            <person name="Lucas S."/>
            <person name="Copeland A."/>
            <person name="Lapidus A."/>
            <person name="Bruce D."/>
            <person name="Goodwin L."/>
            <person name="Pitluck S."/>
            <person name="Kyrpides N."/>
            <person name="Mavromatis K."/>
            <person name="Ivanova N."/>
            <person name="Mikhailova N."/>
            <person name="Zeytun A."/>
            <person name="Detter J.C."/>
            <person name="Tapia R."/>
            <person name="Han C."/>
            <person name="Land M."/>
            <person name="Hauser L."/>
            <person name="Markowitz V."/>
            <person name="Cheng J.-F."/>
            <person name="Hugenholtz P."/>
            <person name="Woyke T."/>
            <person name="Wu D."/>
            <person name="Tindall B."/>
            <person name="Schuetze A."/>
            <person name="Brambilla E."/>
            <person name="Klenk H.-P."/>
            <person name="Eisen J.A."/>
        </authorList>
    </citation>
    <scope>NUCLEOTIDE SEQUENCE [LARGE SCALE GENOMIC DNA]</scope>
    <source>
        <strain evidence="9">DSM 16511 / JCM 12458 / E9I37-1</strain>
    </source>
</reference>
<keyword evidence="9" id="KW-1185">Reference proteome</keyword>
<proteinExistence type="predicted"/>
<evidence type="ECO:0000256" key="3">
    <source>
        <dbReference type="ARBA" id="ARBA00022519"/>
    </source>
</evidence>
<keyword evidence="6 7" id="KW-0472">Membrane</keyword>
<name>E6X0T3_NITSE</name>
<evidence type="ECO:0000256" key="1">
    <source>
        <dbReference type="ARBA" id="ARBA00004533"/>
    </source>
</evidence>